<reference evidence="1" key="1">
    <citation type="journal article" date="2015" name="Nature">
        <title>Complex archaea that bridge the gap between prokaryotes and eukaryotes.</title>
        <authorList>
            <person name="Spang A."/>
            <person name="Saw J.H."/>
            <person name="Jorgensen S.L."/>
            <person name="Zaremba-Niedzwiedzka K."/>
            <person name="Martijn J."/>
            <person name="Lind A.E."/>
            <person name="van Eijk R."/>
            <person name="Schleper C."/>
            <person name="Guy L."/>
            <person name="Ettema T.J."/>
        </authorList>
    </citation>
    <scope>NUCLEOTIDE SEQUENCE</scope>
</reference>
<protein>
    <recommendedName>
        <fullName evidence="2">Type IV secretion protein DotH</fullName>
    </recommendedName>
</protein>
<accession>A0A0F9WB53</accession>
<dbReference type="AlphaFoldDB" id="A0A0F9WB53"/>
<gene>
    <name evidence="1" type="ORF">LCGC14_0381120</name>
</gene>
<evidence type="ECO:0000313" key="1">
    <source>
        <dbReference type="EMBL" id="KKN75368.1"/>
    </source>
</evidence>
<sequence length="403" mass="43277">MRPTYQSMRRFCQSTGLGSALLLGLMTIPIQAQQVLRDANGNETVPPGTEVQTPLPQVTNRPAATLPGADTGTTVVTIENGAEQAPGQQTLPTGAEPLTQNEINQRLQSNQQQQTTPPGDFPIVGATELLQSMDELDRPLTPEEITAYGAALQSQFPMTPEMIQDYRRRVDESQKAAATPPSGQFPHAISDTKRLTLDSAQEPEVLLTGPDTVSVMAFYDQTGAAWPVASYVIGKPNSFQVYAMQEGSNQLAVTPLVPHGFSNIVVSLVGESRPLVFEVRTNSLNTHYRRDFTVHGLGPNAASRPLQTRQSEPVARASDDVMMAFATGADIPGNAVRLSTDNGAVKAWSYDGAIYLQSADAIISPPASRILTGPGQVKAYRIRPTSVALISSNGRVSKVRISQ</sequence>
<evidence type="ECO:0008006" key="2">
    <source>
        <dbReference type="Google" id="ProtNLM"/>
    </source>
</evidence>
<dbReference type="Pfam" id="PF12293">
    <property type="entry name" value="T4BSS_DotH_IcmK"/>
    <property type="match status" value="1"/>
</dbReference>
<dbReference type="InterPro" id="IPR022073">
    <property type="entry name" value="T4BSS_DotH_IcmK"/>
</dbReference>
<organism evidence="1">
    <name type="scientific">marine sediment metagenome</name>
    <dbReference type="NCBI Taxonomy" id="412755"/>
    <lineage>
        <taxon>unclassified sequences</taxon>
        <taxon>metagenomes</taxon>
        <taxon>ecological metagenomes</taxon>
    </lineage>
</organism>
<name>A0A0F9WB53_9ZZZZ</name>
<proteinExistence type="predicted"/>
<dbReference type="EMBL" id="LAZR01000311">
    <property type="protein sequence ID" value="KKN75368.1"/>
    <property type="molecule type" value="Genomic_DNA"/>
</dbReference>
<comment type="caution">
    <text evidence="1">The sequence shown here is derived from an EMBL/GenBank/DDBJ whole genome shotgun (WGS) entry which is preliminary data.</text>
</comment>